<dbReference type="InParanoid" id="A0A1S3JCX3"/>
<dbReference type="OrthoDB" id="342454at2759"/>
<dbReference type="Gene3D" id="1.10.287.110">
    <property type="entry name" value="DnaJ domain"/>
    <property type="match status" value="1"/>
</dbReference>
<dbReference type="PANTHER" id="PTHR15606">
    <property type="entry name" value="DNAJ HOMOLOG SUBFAMILY C MEMBER 8/LIPOPOLYSACCHARIDE SPECIFIC RESPONSE-7-RELATED"/>
    <property type="match status" value="1"/>
</dbReference>
<keyword evidence="3" id="KW-1185">Reference proteome</keyword>
<feature type="compositionally biased region" description="Basic and acidic residues" evidence="1">
    <location>
        <begin position="182"/>
        <end position="194"/>
    </location>
</feature>
<dbReference type="SUPFAM" id="SSF46565">
    <property type="entry name" value="Chaperone J-domain"/>
    <property type="match status" value="1"/>
</dbReference>
<accession>A0A1S3JCX3</accession>
<dbReference type="InterPro" id="IPR001623">
    <property type="entry name" value="DnaJ_domain"/>
</dbReference>
<feature type="region of interest" description="Disordered" evidence="1">
    <location>
        <begin position="182"/>
        <end position="250"/>
    </location>
</feature>
<evidence type="ECO:0000256" key="1">
    <source>
        <dbReference type="SAM" id="MobiDB-lite"/>
    </source>
</evidence>
<dbReference type="InterPro" id="IPR036869">
    <property type="entry name" value="J_dom_sf"/>
</dbReference>
<dbReference type="GO" id="GO:0005634">
    <property type="term" value="C:nucleus"/>
    <property type="evidence" value="ECO:0007669"/>
    <property type="project" value="TreeGrafter"/>
</dbReference>
<dbReference type="PROSITE" id="PS50076">
    <property type="entry name" value="DNAJ_2"/>
    <property type="match status" value="1"/>
</dbReference>
<dbReference type="KEGG" id="lak:106172004"/>
<dbReference type="FunCoup" id="A0A1S3JCX3">
    <property type="interactions" value="3173"/>
</dbReference>
<dbReference type="PRINTS" id="PR00625">
    <property type="entry name" value="JDOMAIN"/>
</dbReference>
<protein>
    <submittedName>
        <fullName evidence="4">DnaJ homolog subfamily C member 8</fullName>
    </submittedName>
</protein>
<dbReference type="InterPro" id="IPR042858">
    <property type="entry name" value="DNAJC8"/>
</dbReference>
<gene>
    <name evidence="4" type="primary">LOC106172004</name>
</gene>
<dbReference type="GeneID" id="106172004"/>
<evidence type="ECO:0000313" key="3">
    <source>
        <dbReference type="Proteomes" id="UP000085678"/>
    </source>
</evidence>
<dbReference type="PANTHER" id="PTHR15606:SF4">
    <property type="entry name" value="DNAJ HOMOLOG SUBFAMILY C MEMBER 8"/>
    <property type="match status" value="1"/>
</dbReference>
<dbReference type="Proteomes" id="UP000085678">
    <property type="component" value="Unplaced"/>
</dbReference>
<dbReference type="CDD" id="cd06257">
    <property type="entry name" value="DnaJ"/>
    <property type="match status" value="1"/>
</dbReference>
<organism evidence="3 4">
    <name type="scientific">Lingula anatina</name>
    <name type="common">Brachiopod</name>
    <name type="synonym">Lingula unguis</name>
    <dbReference type="NCBI Taxonomy" id="7574"/>
    <lineage>
        <taxon>Eukaryota</taxon>
        <taxon>Metazoa</taxon>
        <taxon>Spiralia</taxon>
        <taxon>Lophotrochozoa</taxon>
        <taxon>Brachiopoda</taxon>
        <taxon>Linguliformea</taxon>
        <taxon>Lingulata</taxon>
        <taxon>Lingulida</taxon>
        <taxon>Linguloidea</taxon>
        <taxon>Lingulidae</taxon>
        <taxon>Lingula</taxon>
    </lineage>
</organism>
<dbReference type="RefSeq" id="XP_013408031.1">
    <property type="nucleotide sequence ID" value="XM_013552577.1"/>
</dbReference>
<evidence type="ECO:0000259" key="2">
    <source>
        <dbReference type="PROSITE" id="PS50076"/>
    </source>
</evidence>
<dbReference type="SMART" id="SM00271">
    <property type="entry name" value="DnaJ"/>
    <property type="match status" value="1"/>
</dbReference>
<feature type="compositionally biased region" description="Basic and acidic residues" evidence="1">
    <location>
        <begin position="201"/>
        <end position="218"/>
    </location>
</feature>
<dbReference type="FunFam" id="1.10.287.110:FF:000112">
    <property type="entry name" value="Uncharacterized protein, isoform A"/>
    <property type="match status" value="1"/>
</dbReference>
<name>A0A1S3JCX3_LINAN</name>
<dbReference type="Pfam" id="PF00226">
    <property type="entry name" value="DnaJ"/>
    <property type="match status" value="1"/>
</dbReference>
<sequence length="250" mass="29217">MASTTEASSTDEKKTEPDAAFSEFYTEVKQIEQRDAVLTSKQQIDRLNRAGSTYFNLNPFDVLQVDPDTALADVKKKYRQMSILVHPDKNLENAERAQKAFEAVNKAFKTLENEEGYKRCQEIIEEAKVRTEEMIKQKRKQLKKEGKPTIVPEDEPDKYKHAVYVQTCKLFADLERLRQERETKDMHERKRKAEEDAEAEELAKVKAQWDKNYEETRTNRVNSWRTWKTGGKKSKKGGVRPPKTRAEQRD</sequence>
<dbReference type="AlphaFoldDB" id="A0A1S3JCX3"/>
<evidence type="ECO:0000313" key="4">
    <source>
        <dbReference type="RefSeq" id="XP_013408031.1"/>
    </source>
</evidence>
<proteinExistence type="predicted"/>
<reference evidence="4" key="1">
    <citation type="submission" date="2025-08" db="UniProtKB">
        <authorList>
            <consortium name="RefSeq"/>
        </authorList>
    </citation>
    <scope>IDENTIFICATION</scope>
    <source>
        <tissue evidence="4">Gonads</tissue>
    </source>
</reference>
<dbReference type="STRING" id="7574.A0A1S3JCX3"/>
<feature type="domain" description="J" evidence="2">
    <location>
        <begin position="58"/>
        <end position="146"/>
    </location>
</feature>